<dbReference type="PANTHER" id="PTHR30126:SF39">
    <property type="entry name" value="HTH-TYPE TRANSCRIPTIONAL REGULATOR CYSL"/>
    <property type="match status" value="1"/>
</dbReference>
<dbReference type="SUPFAM" id="SSF53850">
    <property type="entry name" value="Periplasmic binding protein-like II"/>
    <property type="match status" value="1"/>
</dbReference>
<dbReference type="Pfam" id="PF03466">
    <property type="entry name" value="LysR_substrate"/>
    <property type="match status" value="1"/>
</dbReference>
<reference evidence="6 7" key="2">
    <citation type="submission" date="2020-08" db="EMBL/GenBank/DDBJ databases">
        <authorList>
            <person name="Ueki A."/>
            <person name="Tonouchi A."/>
        </authorList>
    </citation>
    <scope>NUCLEOTIDE SEQUENCE [LARGE SCALE GENOMIC DNA]</scope>
    <source>
        <strain evidence="6 7">CTTW</strain>
    </source>
</reference>
<dbReference type="Proteomes" id="UP000515703">
    <property type="component" value="Chromosome"/>
</dbReference>
<dbReference type="Gene3D" id="1.10.10.10">
    <property type="entry name" value="Winged helix-like DNA-binding domain superfamily/Winged helix DNA-binding domain"/>
    <property type="match status" value="1"/>
</dbReference>
<dbReference type="RefSeq" id="WP_185256746.1">
    <property type="nucleotide sequence ID" value="NZ_AP023368.1"/>
</dbReference>
<evidence type="ECO:0000313" key="7">
    <source>
        <dbReference type="Proteomes" id="UP000515703"/>
    </source>
</evidence>
<dbReference type="KEGG" id="acht:bsdcttw_41870"/>
<sequence>MTLRHMRIFVAVCTYNSITKAADSLFLAQPTVSLAIKEMEEYYGVSLFNRISHKLYLSETGKLFLSYATHITTLFDELEAKIKNWDSLGTLRIGASITTGTYLLPGLVSEFYKTHPQIKVQAIIKNSVELERLILLNELDFALIEGEVHNNQIKNEKIMEDNLTLICGANHPLAKVNSVDIHQLSDYDFILREKGSGTREFFDSTLMVHNLNVKPIWESVSTHAILNAVSCGLGLTVLSHLMAKPYLEEGRVKEIKINDAVLIRPFYVIYHCNKFLSDSARDFIDLCKGSVKLQD</sequence>
<dbReference type="GO" id="GO:0003700">
    <property type="term" value="F:DNA-binding transcription factor activity"/>
    <property type="evidence" value="ECO:0007669"/>
    <property type="project" value="InterPro"/>
</dbReference>
<name>A0A7M3S979_9FIRM</name>
<dbReference type="PROSITE" id="PS50931">
    <property type="entry name" value="HTH_LYSR"/>
    <property type="match status" value="1"/>
</dbReference>
<keyword evidence="7" id="KW-1185">Reference proteome</keyword>
<comment type="similarity">
    <text evidence="1">Belongs to the LysR transcriptional regulatory family.</text>
</comment>
<reference evidence="6 7" key="1">
    <citation type="submission" date="2020-08" db="EMBL/GenBank/DDBJ databases">
        <title>Draft genome sequencing of an Anaerocolumna strain isolated from anoxic soil subjected to BSD treatment.</title>
        <authorList>
            <person name="Uek A."/>
            <person name="Tonouchi A."/>
        </authorList>
    </citation>
    <scope>NUCLEOTIDE SEQUENCE [LARGE SCALE GENOMIC DNA]</scope>
    <source>
        <strain evidence="6 7">CTTW</strain>
    </source>
</reference>
<gene>
    <name evidence="6" type="ORF">bsdcttw_41870</name>
</gene>
<dbReference type="InterPro" id="IPR005119">
    <property type="entry name" value="LysR_subst-bd"/>
</dbReference>
<dbReference type="InterPro" id="IPR036390">
    <property type="entry name" value="WH_DNA-bd_sf"/>
</dbReference>
<dbReference type="CDD" id="cd08420">
    <property type="entry name" value="PBP2_CysL_like"/>
    <property type="match status" value="1"/>
</dbReference>
<evidence type="ECO:0000313" key="6">
    <source>
        <dbReference type="EMBL" id="BCK01147.1"/>
    </source>
</evidence>
<protein>
    <submittedName>
        <fullName evidence="6">LysR family transcriptional regulator</fullName>
    </submittedName>
</protein>
<evidence type="ECO:0000256" key="2">
    <source>
        <dbReference type="ARBA" id="ARBA00023015"/>
    </source>
</evidence>
<evidence type="ECO:0000256" key="1">
    <source>
        <dbReference type="ARBA" id="ARBA00009437"/>
    </source>
</evidence>
<dbReference type="InterPro" id="IPR036388">
    <property type="entry name" value="WH-like_DNA-bd_sf"/>
</dbReference>
<dbReference type="PRINTS" id="PR00039">
    <property type="entry name" value="HTHLYSR"/>
</dbReference>
<evidence type="ECO:0000259" key="5">
    <source>
        <dbReference type="PROSITE" id="PS50931"/>
    </source>
</evidence>
<dbReference type="SUPFAM" id="SSF46785">
    <property type="entry name" value="Winged helix' DNA-binding domain"/>
    <property type="match status" value="1"/>
</dbReference>
<organism evidence="6 7">
    <name type="scientific">Anaerocolumna chitinilytica</name>
    <dbReference type="NCBI Taxonomy" id="1727145"/>
    <lineage>
        <taxon>Bacteria</taxon>
        <taxon>Bacillati</taxon>
        <taxon>Bacillota</taxon>
        <taxon>Clostridia</taxon>
        <taxon>Lachnospirales</taxon>
        <taxon>Lachnospiraceae</taxon>
        <taxon>Anaerocolumna</taxon>
    </lineage>
</organism>
<dbReference type="InterPro" id="IPR000847">
    <property type="entry name" value="LysR_HTH_N"/>
</dbReference>
<evidence type="ECO:0000256" key="4">
    <source>
        <dbReference type="ARBA" id="ARBA00023163"/>
    </source>
</evidence>
<evidence type="ECO:0000256" key="3">
    <source>
        <dbReference type="ARBA" id="ARBA00023125"/>
    </source>
</evidence>
<keyword evidence="2" id="KW-0805">Transcription regulation</keyword>
<proteinExistence type="inferred from homology"/>
<dbReference type="GO" id="GO:0000976">
    <property type="term" value="F:transcription cis-regulatory region binding"/>
    <property type="evidence" value="ECO:0007669"/>
    <property type="project" value="TreeGrafter"/>
</dbReference>
<keyword evidence="4" id="KW-0804">Transcription</keyword>
<dbReference type="Gene3D" id="3.40.190.290">
    <property type="match status" value="1"/>
</dbReference>
<dbReference type="Pfam" id="PF00126">
    <property type="entry name" value="HTH_1"/>
    <property type="match status" value="1"/>
</dbReference>
<dbReference type="PANTHER" id="PTHR30126">
    <property type="entry name" value="HTH-TYPE TRANSCRIPTIONAL REGULATOR"/>
    <property type="match status" value="1"/>
</dbReference>
<keyword evidence="3" id="KW-0238">DNA-binding</keyword>
<feature type="domain" description="HTH lysR-type" evidence="5">
    <location>
        <begin position="1"/>
        <end position="58"/>
    </location>
</feature>
<accession>A0A7M3S979</accession>
<dbReference type="AlphaFoldDB" id="A0A7M3S979"/>
<dbReference type="EMBL" id="AP023368">
    <property type="protein sequence ID" value="BCK01147.1"/>
    <property type="molecule type" value="Genomic_DNA"/>
</dbReference>